<comment type="caution">
    <text evidence="7">The sequence shown here is derived from an EMBL/GenBank/DDBJ whole genome shotgun (WGS) entry which is preliminary data.</text>
</comment>
<evidence type="ECO:0000313" key="8">
    <source>
        <dbReference type="Proteomes" id="UP000547528"/>
    </source>
</evidence>
<dbReference type="GO" id="GO:0046872">
    <property type="term" value="F:metal ion binding"/>
    <property type="evidence" value="ECO:0007669"/>
    <property type="project" value="UniProtKB-KW"/>
</dbReference>
<feature type="domain" description="VapC50 C-terminal" evidence="6">
    <location>
        <begin position="127"/>
        <end position="180"/>
    </location>
</feature>
<sequence length="188" mass="20857">MAFPAFLDTCVLYGANLNDTLLRIAEEDAFSPQWSPDVVEELRRNLSMIPNLPAGAADRRVKAMTDAFPEAMVEGYEPLIPIMTCDPKDRHVLAAAVHSDSQVLVTFNLDDFPTSSLAGFEITAVHPDDFLLDQLDLHPEKVARSMIRQVDEATRPTLTMADLLQRLSRAGVPRFAAECQRRPFSSAT</sequence>
<evidence type="ECO:0000259" key="5">
    <source>
        <dbReference type="Pfam" id="PF13470"/>
    </source>
</evidence>
<evidence type="ECO:0000256" key="3">
    <source>
        <dbReference type="ARBA" id="ARBA00022801"/>
    </source>
</evidence>
<name>A0A7W5TV02_9MICC</name>
<dbReference type="AlphaFoldDB" id="A0A7W5TV02"/>
<dbReference type="RefSeq" id="WP_183358185.1">
    <property type="nucleotide sequence ID" value="NZ_BAABKR010000001.1"/>
</dbReference>
<organism evidence="7 8">
    <name type="scientific">Garicola koreensis</name>
    <dbReference type="NCBI Taxonomy" id="1262554"/>
    <lineage>
        <taxon>Bacteria</taxon>
        <taxon>Bacillati</taxon>
        <taxon>Actinomycetota</taxon>
        <taxon>Actinomycetes</taxon>
        <taxon>Micrococcales</taxon>
        <taxon>Micrococcaceae</taxon>
        <taxon>Garicola</taxon>
    </lineage>
</organism>
<evidence type="ECO:0000256" key="2">
    <source>
        <dbReference type="ARBA" id="ARBA00022723"/>
    </source>
</evidence>
<keyword evidence="3" id="KW-0378">Hydrolase</keyword>
<accession>A0A7W5TV02</accession>
<dbReference type="SUPFAM" id="SSF88723">
    <property type="entry name" value="PIN domain-like"/>
    <property type="match status" value="1"/>
</dbReference>
<evidence type="ECO:0000256" key="4">
    <source>
        <dbReference type="ARBA" id="ARBA00022842"/>
    </source>
</evidence>
<gene>
    <name evidence="7" type="ORF">FHX47_001390</name>
</gene>
<keyword evidence="4" id="KW-0460">Magnesium</keyword>
<dbReference type="GO" id="GO:0004518">
    <property type="term" value="F:nuclease activity"/>
    <property type="evidence" value="ECO:0007669"/>
    <property type="project" value="UniProtKB-KW"/>
</dbReference>
<dbReference type="Pfam" id="PF13470">
    <property type="entry name" value="PIN_3"/>
    <property type="match status" value="1"/>
</dbReference>
<keyword evidence="8" id="KW-1185">Reference proteome</keyword>
<dbReference type="GO" id="GO:0016787">
    <property type="term" value="F:hydrolase activity"/>
    <property type="evidence" value="ECO:0007669"/>
    <property type="project" value="UniProtKB-KW"/>
</dbReference>
<dbReference type="Proteomes" id="UP000547528">
    <property type="component" value="Unassembled WGS sequence"/>
</dbReference>
<protein>
    <submittedName>
        <fullName evidence="7">Putative nucleic acid-binding protein</fullName>
    </submittedName>
</protein>
<evidence type="ECO:0000259" key="6">
    <source>
        <dbReference type="Pfam" id="PF26343"/>
    </source>
</evidence>
<keyword evidence="2" id="KW-0479">Metal-binding</keyword>
<dbReference type="InterPro" id="IPR029060">
    <property type="entry name" value="PIN-like_dom_sf"/>
</dbReference>
<evidence type="ECO:0000256" key="1">
    <source>
        <dbReference type="ARBA" id="ARBA00022722"/>
    </source>
</evidence>
<evidence type="ECO:0000313" key="7">
    <source>
        <dbReference type="EMBL" id="MBB3667769.1"/>
    </source>
</evidence>
<dbReference type="InterPro" id="IPR058652">
    <property type="entry name" value="VapC50_C"/>
</dbReference>
<keyword evidence="1" id="KW-0540">Nuclease</keyword>
<reference evidence="7 8" key="1">
    <citation type="submission" date="2020-08" db="EMBL/GenBank/DDBJ databases">
        <title>Sequencing the genomes of 1000 actinobacteria strains.</title>
        <authorList>
            <person name="Klenk H.-P."/>
        </authorList>
    </citation>
    <scope>NUCLEOTIDE SEQUENCE [LARGE SCALE GENOMIC DNA]</scope>
    <source>
        <strain evidence="7 8">DSM 28238</strain>
    </source>
</reference>
<dbReference type="Pfam" id="PF26343">
    <property type="entry name" value="VapC50_C"/>
    <property type="match status" value="1"/>
</dbReference>
<dbReference type="InterPro" id="IPR002716">
    <property type="entry name" value="PIN_dom"/>
</dbReference>
<feature type="domain" description="PIN" evidence="5">
    <location>
        <begin position="6"/>
        <end position="109"/>
    </location>
</feature>
<dbReference type="EMBL" id="JACIBT010000003">
    <property type="protein sequence ID" value="MBB3667769.1"/>
    <property type="molecule type" value="Genomic_DNA"/>
</dbReference>
<proteinExistence type="predicted"/>